<evidence type="ECO:0000256" key="2">
    <source>
        <dbReference type="ARBA" id="ARBA00023125"/>
    </source>
</evidence>
<dbReference type="RefSeq" id="WP_188367665.1">
    <property type="nucleotide sequence ID" value="NZ_BMDT01000006.1"/>
</dbReference>
<dbReference type="GO" id="GO:0043565">
    <property type="term" value="F:sequence-specific DNA binding"/>
    <property type="evidence" value="ECO:0007669"/>
    <property type="project" value="InterPro"/>
</dbReference>
<dbReference type="SUPFAM" id="SSF46689">
    <property type="entry name" value="Homeodomain-like"/>
    <property type="match status" value="1"/>
</dbReference>
<keyword evidence="3" id="KW-0804">Transcription</keyword>
<evidence type="ECO:0000256" key="3">
    <source>
        <dbReference type="ARBA" id="ARBA00023163"/>
    </source>
</evidence>
<dbReference type="Proteomes" id="UP000622610">
    <property type="component" value="Unassembled WGS sequence"/>
</dbReference>
<dbReference type="PANTHER" id="PTHR43280">
    <property type="entry name" value="ARAC-FAMILY TRANSCRIPTIONAL REGULATOR"/>
    <property type="match status" value="1"/>
</dbReference>
<dbReference type="GO" id="GO:0003700">
    <property type="term" value="F:DNA-binding transcription factor activity"/>
    <property type="evidence" value="ECO:0007669"/>
    <property type="project" value="InterPro"/>
</dbReference>
<evidence type="ECO:0000313" key="5">
    <source>
        <dbReference type="EMBL" id="GGI65824.1"/>
    </source>
</evidence>
<evidence type="ECO:0000313" key="6">
    <source>
        <dbReference type="Proteomes" id="UP000622610"/>
    </source>
</evidence>
<sequence length="260" mass="29441">MVSLFSPWYAYRLFSQVLNMTPADYIRRFRLSKSVLMLRDESCKVLDVAMKLGFGSVDGYQRAFFRELGCDPKQYSDTPIPLYLFIPYQATYQSERKKKQMKNVKSVFVQAVDKPARKVIIKRGIRASDYFAYCEEVGCDVLGRLTSIQSISGEPVCLWLPTAFIAPGTSEYVQGVKVPINYSGIIPDGFDVIEFPVSKYLTFQGEPFPEADYGEAIEQVQAAIAKYAPSIIGYKWNPESPRIQLEPIGSRGYIELLAIK</sequence>
<reference evidence="5" key="1">
    <citation type="journal article" date="2014" name="Int. J. Syst. Evol. Microbiol.">
        <title>Complete genome sequence of Corynebacterium casei LMG S-19264T (=DSM 44701T), isolated from a smear-ripened cheese.</title>
        <authorList>
            <consortium name="US DOE Joint Genome Institute (JGI-PGF)"/>
            <person name="Walter F."/>
            <person name="Albersmeier A."/>
            <person name="Kalinowski J."/>
            <person name="Ruckert C."/>
        </authorList>
    </citation>
    <scope>NUCLEOTIDE SEQUENCE</scope>
    <source>
        <strain evidence="5">CCM 8433</strain>
    </source>
</reference>
<feature type="domain" description="HTH araC/xylS-type" evidence="4">
    <location>
        <begin position="1"/>
        <end position="78"/>
    </location>
</feature>
<dbReference type="PANTHER" id="PTHR43280:SF28">
    <property type="entry name" value="HTH-TYPE TRANSCRIPTIONAL ACTIVATOR RHAS"/>
    <property type="match status" value="1"/>
</dbReference>
<gene>
    <name evidence="5" type="ORF">GCM10011482_14780</name>
</gene>
<dbReference type="InterPro" id="IPR009057">
    <property type="entry name" value="Homeodomain-like_sf"/>
</dbReference>
<dbReference type="Gene3D" id="1.10.10.60">
    <property type="entry name" value="Homeodomain-like"/>
    <property type="match status" value="2"/>
</dbReference>
<evidence type="ECO:0000256" key="1">
    <source>
        <dbReference type="ARBA" id="ARBA00023015"/>
    </source>
</evidence>
<keyword evidence="6" id="KW-1185">Reference proteome</keyword>
<dbReference type="InterPro" id="IPR018060">
    <property type="entry name" value="HTH_AraC"/>
</dbReference>
<protein>
    <submittedName>
        <fullName evidence="5">AraC family transcriptional regulator</fullName>
    </submittedName>
</protein>
<proteinExistence type="predicted"/>
<dbReference type="PROSITE" id="PS01124">
    <property type="entry name" value="HTH_ARAC_FAMILY_2"/>
    <property type="match status" value="1"/>
</dbReference>
<keyword evidence="1" id="KW-0805">Transcription regulation</keyword>
<dbReference type="AlphaFoldDB" id="A0A917N593"/>
<dbReference type="EMBL" id="BMDT01000006">
    <property type="protein sequence ID" value="GGI65824.1"/>
    <property type="molecule type" value="Genomic_DNA"/>
</dbReference>
<accession>A0A917N593</accession>
<evidence type="ECO:0000259" key="4">
    <source>
        <dbReference type="PROSITE" id="PS01124"/>
    </source>
</evidence>
<dbReference type="SMART" id="SM00342">
    <property type="entry name" value="HTH_ARAC"/>
    <property type="match status" value="1"/>
</dbReference>
<keyword evidence="2" id="KW-0238">DNA-binding</keyword>
<reference evidence="5" key="2">
    <citation type="submission" date="2020-09" db="EMBL/GenBank/DDBJ databases">
        <authorList>
            <person name="Sun Q."/>
            <person name="Sedlacek I."/>
        </authorList>
    </citation>
    <scope>NUCLEOTIDE SEQUENCE</scope>
    <source>
        <strain evidence="5">CCM 8433</strain>
    </source>
</reference>
<comment type="caution">
    <text evidence="5">The sequence shown here is derived from an EMBL/GenBank/DDBJ whole genome shotgun (WGS) entry which is preliminary data.</text>
</comment>
<dbReference type="Pfam" id="PF12833">
    <property type="entry name" value="HTH_18"/>
    <property type="match status" value="1"/>
</dbReference>
<name>A0A917N593_9ENTE</name>
<organism evidence="5 6">
    <name type="scientific">Enterococcus alcedinis</name>
    <dbReference type="NCBI Taxonomy" id="1274384"/>
    <lineage>
        <taxon>Bacteria</taxon>
        <taxon>Bacillati</taxon>
        <taxon>Bacillota</taxon>
        <taxon>Bacilli</taxon>
        <taxon>Lactobacillales</taxon>
        <taxon>Enterococcaceae</taxon>
        <taxon>Enterococcus</taxon>
    </lineage>
</organism>